<dbReference type="GO" id="GO:0005886">
    <property type="term" value="C:plasma membrane"/>
    <property type="evidence" value="ECO:0007669"/>
    <property type="project" value="UniProtKB-SubCell"/>
</dbReference>
<keyword evidence="3 6" id="KW-0812">Transmembrane</keyword>
<protein>
    <submittedName>
        <fullName evidence="8">Putative integral membrane protein</fullName>
    </submittedName>
    <submittedName>
        <fullName evidence="7">TIGR00374 family protein</fullName>
    </submittedName>
</protein>
<keyword evidence="4 6" id="KW-1133">Transmembrane helix</keyword>
<reference evidence="7 12" key="3">
    <citation type="journal article" date="2018" name="Nat. Biotechnol.">
        <title>A standardized bacterial taxonomy based on genome phylogeny substantially revises the tree of life.</title>
        <authorList>
            <person name="Parks D.H."/>
            <person name="Chuvochina M."/>
            <person name="Waite D.W."/>
            <person name="Rinke C."/>
            <person name="Skarshewski A."/>
            <person name="Chaumeil P.A."/>
            <person name="Hugenholtz P."/>
        </authorList>
    </citation>
    <scope>NUCLEOTIDE SEQUENCE [LARGE SCALE GENOMIC DNA]</scope>
    <source>
        <strain evidence="7">UBA9905</strain>
    </source>
</reference>
<keyword evidence="2" id="KW-1003">Cell membrane</keyword>
<evidence type="ECO:0000256" key="5">
    <source>
        <dbReference type="ARBA" id="ARBA00023136"/>
    </source>
</evidence>
<reference evidence="10 11" key="2">
    <citation type="journal article" date="2015" name="MBio">
        <title>Genome-Resolved Metagenomic Analysis Reveals Roles for Candidate Phyla and Other Microbial Community Members in Biogeochemical Transformations in Oil Reservoirs.</title>
        <authorList>
            <person name="Hu P."/>
            <person name="Tom L."/>
            <person name="Singh A."/>
            <person name="Thomas B.C."/>
            <person name="Baker B.J."/>
            <person name="Piceno Y.M."/>
            <person name="Andersen G.L."/>
            <person name="Banfield J.F."/>
        </authorList>
    </citation>
    <scope>NUCLEOTIDE SEQUENCE [LARGE SCALE GENOMIC DNA]</scope>
</reference>
<evidence type="ECO:0000313" key="7">
    <source>
        <dbReference type="EMBL" id="HCO69212.1"/>
    </source>
</evidence>
<reference evidence="8" key="1">
    <citation type="journal article" date="2015" name="MBio">
        <title>Genome-resolved metagenomic analysis reveals roles for candidate phyla and other microbial community members in biogeochemical transformations in oil reservoirs.</title>
        <authorList>
            <person name="Hu P."/>
            <person name="Tom L."/>
            <person name="Singh A."/>
            <person name="Thomas B.C."/>
            <person name="Baker B.J."/>
            <person name="Piceno Y.M."/>
            <person name="Andersen G.L."/>
            <person name="Banfield J.F."/>
        </authorList>
    </citation>
    <scope>NUCLEOTIDE SEQUENCE [LARGE SCALE GENOMIC DNA]</scope>
    <source>
        <strain evidence="8">46_47</strain>
        <strain evidence="9">46_70</strain>
    </source>
</reference>
<dbReference type="NCBIfam" id="TIGR00374">
    <property type="entry name" value="flippase-like domain"/>
    <property type="match status" value="1"/>
</dbReference>
<evidence type="ECO:0000256" key="4">
    <source>
        <dbReference type="ARBA" id="ARBA00022989"/>
    </source>
</evidence>
<feature type="transmembrane region" description="Helical" evidence="6">
    <location>
        <begin position="260"/>
        <end position="281"/>
    </location>
</feature>
<dbReference type="AlphaFoldDB" id="A0A101GY90"/>
<sequence>MKKSTRNSVIAIALSILIILIVLMVTDFSKSISYLAAANPGWILLTFSLTVGTWLFEAMTLKVFALMRSLSIPFSYLFKITVIGTFFNGITPFSSGGQPAQIVFMQRKGISVGESAAMLVSRFLIYQFVITFLGAAAIIKAYPLVAGKISNLAILSIFGFALNSLVLVALILFSLSPGFTEKLIRLVIGFLCKIKIIKEERTLIEKAMRELRFFHSSMKDLIKRPVTLGIASLSTLAQLICMISIPYFVSLSIGIPVKYLEITAVQLILFLVVSLIPTPGASGVSEGGYVLFFKSFFGDGIGAALLIWRFFSYFANIIFGGLLTAHEIGFKSRSRS</sequence>
<dbReference type="Proteomes" id="UP000264215">
    <property type="component" value="Unassembled WGS sequence"/>
</dbReference>
<evidence type="ECO:0000313" key="8">
    <source>
        <dbReference type="EMBL" id="KUK66890.1"/>
    </source>
</evidence>
<evidence type="ECO:0000256" key="6">
    <source>
        <dbReference type="SAM" id="Phobius"/>
    </source>
</evidence>
<dbReference type="EMBL" id="LGGH01000156">
    <property type="protein sequence ID" value="KUK66890.1"/>
    <property type="molecule type" value="Genomic_DNA"/>
</dbReference>
<dbReference type="Proteomes" id="UP000054260">
    <property type="component" value="Unassembled WGS sequence"/>
</dbReference>
<dbReference type="PANTHER" id="PTHR37693:SF1">
    <property type="entry name" value="INTEGRAL MEMBRANE PROTEIN"/>
    <property type="match status" value="1"/>
</dbReference>
<dbReference type="EMBL" id="LGGW01000011">
    <property type="protein sequence ID" value="KUK91032.1"/>
    <property type="molecule type" value="Genomic_DNA"/>
</dbReference>
<feature type="transmembrane region" description="Helical" evidence="6">
    <location>
        <begin position="151"/>
        <end position="173"/>
    </location>
</feature>
<evidence type="ECO:0000313" key="10">
    <source>
        <dbReference type="Proteomes" id="UP000054260"/>
    </source>
</evidence>
<accession>A0A101GY90</accession>
<gene>
    <name evidence="7" type="ORF">DIT26_01285</name>
    <name evidence="8" type="ORF">XD86_1006</name>
    <name evidence="9" type="ORF">XE02_0250</name>
</gene>
<dbReference type="EMBL" id="DQBS01000034">
    <property type="protein sequence ID" value="HCO69212.1"/>
    <property type="molecule type" value="Genomic_DNA"/>
</dbReference>
<feature type="transmembrane region" description="Helical" evidence="6">
    <location>
        <begin position="226"/>
        <end position="248"/>
    </location>
</feature>
<evidence type="ECO:0000313" key="12">
    <source>
        <dbReference type="Proteomes" id="UP000264215"/>
    </source>
</evidence>
<feature type="transmembrane region" description="Helical" evidence="6">
    <location>
        <begin position="7"/>
        <end position="26"/>
    </location>
</feature>
<comment type="subcellular location">
    <subcellularLocation>
        <location evidence="1">Cell membrane</location>
        <topology evidence="1">Multi-pass membrane protein</topology>
    </subcellularLocation>
</comment>
<feature type="transmembrane region" description="Helical" evidence="6">
    <location>
        <begin position="76"/>
        <end position="95"/>
    </location>
</feature>
<dbReference type="PATRIC" id="fig|1236046.5.peg.1202"/>
<proteinExistence type="predicted"/>
<dbReference type="Pfam" id="PF03706">
    <property type="entry name" value="LPG_synthase_TM"/>
    <property type="match status" value="1"/>
</dbReference>
<keyword evidence="5 6" id="KW-0472">Membrane</keyword>
<dbReference type="PANTHER" id="PTHR37693">
    <property type="entry name" value="PHOSPHATIDYLGLYCEROL LYSYLTRANSFERASE"/>
    <property type="match status" value="1"/>
</dbReference>
<organism evidence="8 10">
    <name type="scientific">Mesotoga infera</name>
    <dbReference type="NCBI Taxonomy" id="1236046"/>
    <lineage>
        <taxon>Bacteria</taxon>
        <taxon>Thermotogati</taxon>
        <taxon>Thermotogota</taxon>
        <taxon>Thermotogae</taxon>
        <taxon>Kosmotogales</taxon>
        <taxon>Kosmotogaceae</taxon>
        <taxon>Mesotoga</taxon>
    </lineage>
</organism>
<name>A0A101GY90_9BACT</name>
<feature type="transmembrane region" description="Helical" evidence="6">
    <location>
        <begin position="301"/>
        <end position="325"/>
    </location>
</feature>
<evidence type="ECO:0000313" key="11">
    <source>
        <dbReference type="Proteomes" id="UP000055014"/>
    </source>
</evidence>
<evidence type="ECO:0000256" key="2">
    <source>
        <dbReference type="ARBA" id="ARBA00022475"/>
    </source>
</evidence>
<comment type="caution">
    <text evidence="8">The sequence shown here is derived from an EMBL/GenBank/DDBJ whole genome shotgun (WGS) entry which is preliminary data.</text>
</comment>
<evidence type="ECO:0000256" key="1">
    <source>
        <dbReference type="ARBA" id="ARBA00004651"/>
    </source>
</evidence>
<evidence type="ECO:0000256" key="3">
    <source>
        <dbReference type="ARBA" id="ARBA00022692"/>
    </source>
</evidence>
<dbReference type="InterPro" id="IPR022791">
    <property type="entry name" value="L-PG_synthase/AglD"/>
</dbReference>
<evidence type="ECO:0000313" key="9">
    <source>
        <dbReference type="EMBL" id="KUK91032.1"/>
    </source>
</evidence>
<feature type="transmembrane region" description="Helical" evidence="6">
    <location>
        <begin position="32"/>
        <end position="56"/>
    </location>
</feature>
<feature type="transmembrane region" description="Helical" evidence="6">
    <location>
        <begin position="115"/>
        <end position="139"/>
    </location>
</feature>
<dbReference type="Proteomes" id="UP000055014">
    <property type="component" value="Unassembled WGS sequence"/>
</dbReference>